<dbReference type="InterPro" id="IPR036291">
    <property type="entry name" value="NAD(P)-bd_dom_sf"/>
</dbReference>
<dbReference type="EMBL" id="ACUX02000016">
    <property type="protein sequence ID" value="EEZ60662.1"/>
    <property type="molecule type" value="Genomic_DNA"/>
</dbReference>
<dbReference type="SUPFAM" id="SSF51735">
    <property type="entry name" value="NAD(P)-binding Rossmann-fold domains"/>
    <property type="match status" value="1"/>
</dbReference>
<comment type="catalytic activity">
    <reaction evidence="6 9">
        <text>a (3R)-hydroxyacyl-[ACP] + NADP(+) = a 3-oxoacyl-[ACP] + NADPH + H(+)</text>
        <dbReference type="Rhea" id="RHEA:17397"/>
        <dbReference type="Rhea" id="RHEA-COMP:9916"/>
        <dbReference type="Rhea" id="RHEA-COMP:9945"/>
        <dbReference type="ChEBI" id="CHEBI:15378"/>
        <dbReference type="ChEBI" id="CHEBI:57783"/>
        <dbReference type="ChEBI" id="CHEBI:58349"/>
        <dbReference type="ChEBI" id="CHEBI:78776"/>
        <dbReference type="ChEBI" id="CHEBI:78827"/>
        <dbReference type="EC" id="1.1.1.100"/>
    </reaction>
</comment>
<evidence type="ECO:0000256" key="6">
    <source>
        <dbReference type="ARBA" id="ARBA00048508"/>
    </source>
</evidence>
<keyword evidence="5 9" id="KW-0560">Oxidoreductase</keyword>
<evidence type="ECO:0000256" key="4">
    <source>
        <dbReference type="ARBA" id="ARBA00022857"/>
    </source>
</evidence>
<keyword evidence="9" id="KW-0443">Lipid metabolism</keyword>
<sequence length="282" mass="28874">MSDARKEASMEETLNVRSAPAGAPTPAASRGHGETSGATALVTGGSRGIGAAIAHALARTGMNVAVNHSGASSAAAARALCDELEGAYGIAAEPFAADVAGFDEARELVEAVRARFGRLDVLVNNAGITRDGLIMRMKEDDFDRVVDVNLKGAFNCMRHAAPIMARQRSGRIVNVSSVVGIAGNAGQINYAASKAGVIGMTKSLAKELGSRHVTVNAVAPGFIETDMTAHLGEKIRESAVSRIALGSFGRPEDVAAAVAFLASEAAGYITGQVIRVDGGMAV</sequence>
<keyword evidence="9" id="KW-0444">Lipid biosynthesis</keyword>
<dbReference type="InterPro" id="IPR020904">
    <property type="entry name" value="Sc_DH/Rdtase_CS"/>
</dbReference>
<comment type="pathway">
    <text evidence="1 9">Lipid metabolism; fatty acid biosynthesis.</text>
</comment>
<feature type="binding site" evidence="8">
    <location>
        <begin position="190"/>
        <end position="194"/>
    </location>
    <ligand>
        <name>NADP(+)</name>
        <dbReference type="ChEBI" id="CHEBI:58349"/>
    </ligand>
</feature>
<accession>D0WHZ5</accession>
<dbReference type="Pfam" id="PF13561">
    <property type="entry name" value="adh_short_C2"/>
    <property type="match status" value="1"/>
</dbReference>
<dbReference type="eggNOG" id="COG1028">
    <property type="taxonomic scope" value="Bacteria"/>
</dbReference>
<dbReference type="PRINTS" id="PR00080">
    <property type="entry name" value="SDRFAMILY"/>
</dbReference>
<dbReference type="PANTHER" id="PTHR42879:SF2">
    <property type="entry name" value="3-OXOACYL-[ACYL-CARRIER-PROTEIN] REDUCTASE FABG"/>
    <property type="match status" value="1"/>
</dbReference>
<feature type="binding site" evidence="8">
    <location>
        <position position="223"/>
    </location>
    <ligand>
        <name>NADP(+)</name>
        <dbReference type="ChEBI" id="CHEBI:58349"/>
    </ligand>
</feature>
<comment type="function">
    <text evidence="9">Catalyzes the NADPH-dependent reduction of beta-ketoacyl-ACP substrates to beta-hydroxyacyl-ACP products, the first reductive step in the elongation cycle of fatty acid biosynthesis.</text>
</comment>
<dbReference type="InterPro" id="IPR011284">
    <property type="entry name" value="3oxo_ACP_reduc"/>
</dbReference>
<dbReference type="NCBIfam" id="TIGR01830">
    <property type="entry name" value="3oxo_ACP_reduc"/>
    <property type="match status" value="1"/>
</dbReference>
<evidence type="ECO:0000256" key="7">
    <source>
        <dbReference type="PIRSR" id="PIRSR611284-1"/>
    </source>
</evidence>
<dbReference type="GO" id="GO:0051287">
    <property type="term" value="F:NAD binding"/>
    <property type="evidence" value="ECO:0007669"/>
    <property type="project" value="UniProtKB-UniRule"/>
</dbReference>
<proteinExistence type="inferred from homology"/>
<evidence type="ECO:0000256" key="9">
    <source>
        <dbReference type="RuleBase" id="RU366074"/>
    </source>
</evidence>
<dbReference type="Proteomes" id="UP000006001">
    <property type="component" value="Unassembled WGS sequence"/>
</dbReference>
<dbReference type="Gene3D" id="3.40.50.720">
    <property type="entry name" value="NAD(P)-binding Rossmann-like Domain"/>
    <property type="match status" value="1"/>
</dbReference>
<organism evidence="12 13">
    <name type="scientific">Slackia exigua (strain ATCC 700122 / DSM 15923 / CIP 105133 / JCM 11022 / KCTC 5966 / S-7)</name>
    <dbReference type="NCBI Taxonomy" id="649764"/>
    <lineage>
        <taxon>Bacteria</taxon>
        <taxon>Bacillati</taxon>
        <taxon>Actinomycetota</taxon>
        <taxon>Coriobacteriia</taxon>
        <taxon>Eggerthellales</taxon>
        <taxon>Eggerthellaceae</taxon>
        <taxon>Slackia</taxon>
    </lineage>
</organism>
<evidence type="ECO:0000256" key="10">
    <source>
        <dbReference type="SAM" id="MobiDB-lite"/>
    </source>
</evidence>
<feature type="active site" description="Proton acceptor" evidence="7">
    <location>
        <position position="190"/>
    </location>
</feature>
<dbReference type="InterPro" id="IPR057326">
    <property type="entry name" value="KR_dom"/>
</dbReference>
<dbReference type="InterPro" id="IPR050259">
    <property type="entry name" value="SDR"/>
</dbReference>
<protein>
    <recommendedName>
        <fullName evidence="3 9">3-oxoacyl-[acyl-carrier-protein] reductase</fullName>
        <ecNumber evidence="3 9">1.1.1.100</ecNumber>
    </recommendedName>
</protein>
<gene>
    <name evidence="12" type="primary">fabG</name>
    <name evidence="12" type="ORF">HMPREF0762_01467</name>
</gene>
<keyword evidence="13" id="KW-1185">Reference proteome</keyword>
<dbReference type="EC" id="1.1.1.100" evidence="3 9"/>
<keyword evidence="9" id="KW-0275">Fatty acid biosynthesis</keyword>
<comment type="subunit">
    <text evidence="9">Homotetramer.</text>
</comment>
<name>D0WHZ5_SLAES</name>
<feature type="binding site" evidence="8">
    <location>
        <begin position="44"/>
        <end position="47"/>
    </location>
    <ligand>
        <name>NADP(+)</name>
        <dbReference type="ChEBI" id="CHEBI:58349"/>
    </ligand>
</feature>
<evidence type="ECO:0000256" key="3">
    <source>
        <dbReference type="ARBA" id="ARBA00012948"/>
    </source>
</evidence>
<feature type="binding site" evidence="8">
    <location>
        <position position="125"/>
    </location>
    <ligand>
        <name>NADP(+)</name>
        <dbReference type="ChEBI" id="CHEBI:58349"/>
    </ligand>
</feature>
<feature type="compositionally biased region" description="Low complexity" evidence="10">
    <location>
        <begin position="19"/>
        <end position="28"/>
    </location>
</feature>
<dbReference type="STRING" id="649764.HMPREF0762_01467"/>
<dbReference type="NCBIfam" id="NF009466">
    <property type="entry name" value="PRK12826.1-2"/>
    <property type="match status" value="1"/>
</dbReference>
<comment type="caution">
    <text evidence="12">The sequence shown here is derived from an EMBL/GenBank/DDBJ whole genome shotgun (WGS) entry which is preliminary data.</text>
</comment>
<evidence type="ECO:0000256" key="5">
    <source>
        <dbReference type="ARBA" id="ARBA00023002"/>
    </source>
</evidence>
<dbReference type="GO" id="GO:0004316">
    <property type="term" value="F:3-oxoacyl-[acyl-carrier-protein] reductase (NADPH) activity"/>
    <property type="evidence" value="ECO:0007669"/>
    <property type="project" value="UniProtKB-UniRule"/>
</dbReference>
<dbReference type="SMART" id="SM00822">
    <property type="entry name" value="PKS_KR"/>
    <property type="match status" value="1"/>
</dbReference>
<keyword evidence="4 8" id="KW-0521">NADP</keyword>
<evidence type="ECO:0000313" key="12">
    <source>
        <dbReference type="EMBL" id="EEZ60662.1"/>
    </source>
</evidence>
<evidence type="ECO:0000259" key="11">
    <source>
        <dbReference type="SMART" id="SM00822"/>
    </source>
</evidence>
<feature type="domain" description="Ketoreductase" evidence="11">
    <location>
        <begin position="38"/>
        <end position="226"/>
    </location>
</feature>
<evidence type="ECO:0000256" key="2">
    <source>
        <dbReference type="ARBA" id="ARBA00006484"/>
    </source>
</evidence>
<dbReference type="HOGENOM" id="CLU_010194_1_3_11"/>
<reference evidence="12" key="1">
    <citation type="submission" date="2009-10" db="EMBL/GenBank/DDBJ databases">
        <authorList>
            <person name="Weinstock G."/>
            <person name="Sodergren E."/>
            <person name="Clifton S."/>
            <person name="Fulton L."/>
            <person name="Fulton B."/>
            <person name="Courtney L."/>
            <person name="Fronick C."/>
            <person name="Harrison M."/>
            <person name="Strong C."/>
            <person name="Farmer C."/>
            <person name="Delahaunty K."/>
            <person name="Markovic C."/>
            <person name="Hall O."/>
            <person name="Minx P."/>
            <person name="Tomlinson C."/>
            <person name="Mitreva M."/>
            <person name="Nelson J."/>
            <person name="Hou S."/>
            <person name="Wollam A."/>
            <person name="Pepin K.H."/>
            <person name="Johnson M."/>
            <person name="Bhonagiri V."/>
            <person name="Nash W.E."/>
            <person name="Warren W."/>
            <person name="Chinwalla A."/>
            <person name="Mardis E.R."/>
            <person name="Wilson R.K."/>
        </authorList>
    </citation>
    <scope>NUCLEOTIDE SEQUENCE [LARGE SCALE GENOMIC DNA]</scope>
    <source>
        <strain evidence="12">ATCC 700122</strain>
    </source>
</reference>
<comment type="similarity">
    <text evidence="2 9">Belongs to the short-chain dehydrogenases/reductases (SDR) family.</text>
</comment>
<dbReference type="AlphaFoldDB" id="D0WHZ5"/>
<dbReference type="CDD" id="cd05333">
    <property type="entry name" value="BKR_SDR_c"/>
    <property type="match status" value="1"/>
</dbReference>
<dbReference type="FunFam" id="3.40.50.720:FF:000115">
    <property type="entry name" value="3-oxoacyl-[acyl-carrier-protein] reductase FabG"/>
    <property type="match status" value="1"/>
</dbReference>
<dbReference type="NCBIfam" id="NF005559">
    <property type="entry name" value="PRK07231.1"/>
    <property type="match status" value="1"/>
</dbReference>
<evidence type="ECO:0000313" key="13">
    <source>
        <dbReference type="Proteomes" id="UP000006001"/>
    </source>
</evidence>
<dbReference type="PRINTS" id="PR00081">
    <property type="entry name" value="GDHRDH"/>
</dbReference>
<evidence type="ECO:0000256" key="1">
    <source>
        <dbReference type="ARBA" id="ARBA00005194"/>
    </source>
</evidence>
<dbReference type="GO" id="GO:0006633">
    <property type="term" value="P:fatty acid biosynthetic process"/>
    <property type="evidence" value="ECO:0007669"/>
    <property type="project" value="UniProtKB-UniPathway"/>
</dbReference>
<evidence type="ECO:0000256" key="8">
    <source>
        <dbReference type="PIRSR" id="PIRSR611284-2"/>
    </source>
</evidence>
<feature type="region of interest" description="Disordered" evidence="10">
    <location>
        <begin position="1"/>
        <end position="41"/>
    </location>
</feature>
<dbReference type="InterPro" id="IPR002347">
    <property type="entry name" value="SDR_fam"/>
</dbReference>
<dbReference type="PROSITE" id="PS00061">
    <property type="entry name" value="ADH_SHORT"/>
    <property type="match status" value="1"/>
</dbReference>
<dbReference type="UniPathway" id="UPA00094"/>
<keyword evidence="9" id="KW-0276">Fatty acid metabolism</keyword>
<dbReference type="PANTHER" id="PTHR42879">
    <property type="entry name" value="3-OXOACYL-(ACYL-CARRIER-PROTEIN) REDUCTASE"/>
    <property type="match status" value="1"/>
</dbReference>